<dbReference type="SUPFAM" id="SSF100950">
    <property type="entry name" value="NagB/RpiA/CoA transferase-like"/>
    <property type="match status" value="1"/>
</dbReference>
<accession>A0AAV9GGR8</accession>
<evidence type="ECO:0000256" key="1">
    <source>
        <dbReference type="ARBA" id="ARBA00007251"/>
    </source>
</evidence>
<comment type="caution">
    <text evidence="4">The sequence shown here is derived from an EMBL/GenBank/DDBJ whole genome shotgun (WGS) entry which is preliminary data.</text>
</comment>
<dbReference type="PROSITE" id="PS51462">
    <property type="entry name" value="NUDIX"/>
    <property type="match status" value="1"/>
</dbReference>
<dbReference type="PANTHER" id="PTHR43475">
    <property type="entry name" value="METHYLTHIORIBOSE-1-PHOSPHATE ISOMERASE"/>
    <property type="match status" value="1"/>
</dbReference>
<dbReference type="SUPFAM" id="SSF55811">
    <property type="entry name" value="Nudix"/>
    <property type="match status" value="1"/>
</dbReference>
<organism evidence="4 5">
    <name type="scientific">Podospora aff. communis PSN243</name>
    <dbReference type="NCBI Taxonomy" id="3040156"/>
    <lineage>
        <taxon>Eukaryota</taxon>
        <taxon>Fungi</taxon>
        <taxon>Dikarya</taxon>
        <taxon>Ascomycota</taxon>
        <taxon>Pezizomycotina</taxon>
        <taxon>Sordariomycetes</taxon>
        <taxon>Sordariomycetidae</taxon>
        <taxon>Sordariales</taxon>
        <taxon>Podosporaceae</taxon>
        <taxon>Podospora</taxon>
    </lineage>
</organism>
<keyword evidence="5" id="KW-1185">Reference proteome</keyword>
<protein>
    <submittedName>
        <fullName evidence="4">Nagb/rpia/CoA transferase-like protein</fullName>
    </submittedName>
</protein>
<dbReference type="InterPro" id="IPR015797">
    <property type="entry name" value="NUDIX_hydrolase-like_dom_sf"/>
</dbReference>
<dbReference type="Pfam" id="PF01008">
    <property type="entry name" value="IF-2B"/>
    <property type="match status" value="2"/>
</dbReference>
<comment type="similarity">
    <text evidence="1 2">Belongs to the eIF-2B alpha/beta/delta subunits family.</text>
</comment>
<dbReference type="InterPro" id="IPR037171">
    <property type="entry name" value="NagB/RpiA_transferase-like"/>
</dbReference>
<evidence type="ECO:0000259" key="3">
    <source>
        <dbReference type="PROSITE" id="PS51462"/>
    </source>
</evidence>
<dbReference type="Proteomes" id="UP001321760">
    <property type="component" value="Unassembled WGS sequence"/>
</dbReference>
<feature type="domain" description="Nudix hydrolase" evidence="3">
    <location>
        <begin position="10"/>
        <end position="152"/>
    </location>
</feature>
<dbReference type="InterPro" id="IPR042529">
    <property type="entry name" value="IF_2B-like_C"/>
</dbReference>
<dbReference type="InterPro" id="IPR000086">
    <property type="entry name" value="NUDIX_hydrolase_dom"/>
</dbReference>
<proteinExistence type="inferred from homology"/>
<dbReference type="GO" id="GO:0019509">
    <property type="term" value="P:L-methionine salvage from methylthioadenosine"/>
    <property type="evidence" value="ECO:0007669"/>
    <property type="project" value="TreeGrafter"/>
</dbReference>
<dbReference type="InterPro" id="IPR000649">
    <property type="entry name" value="IF-2B-related"/>
</dbReference>
<reference evidence="4" key="2">
    <citation type="submission" date="2023-05" db="EMBL/GenBank/DDBJ databases">
        <authorList>
            <consortium name="Lawrence Berkeley National Laboratory"/>
            <person name="Steindorff A."/>
            <person name="Hensen N."/>
            <person name="Bonometti L."/>
            <person name="Westerberg I."/>
            <person name="Brannstrom I.O."/>
            <person name="Guillou S."/>
            <person name="Cros-Aarteil S."/>
            <person name="Calhoun S."/>
            <person name="Haridas S."/>
            <person name="Kuo A."/>
            <person name="Mondo S."/>
            <person name="Pangilinan J."/>
            <person name="Riley R."/>
            <person name="Labutti K."/>
            <person name="Andreopoulos B."/>
            <person name="Lipzen A."/>
            <person name="Chen C."/>
            <person name="Yanf M."/>
            <person name="Daum C."/>
            <person name="Ng V."/>
            <person name="Clum A."/>
            <person name="Ohm R."/>
            <person name="Martin F."/>
            <person name="Silar P."/>
            <person name="Natvig D."/>
            <person name="Lalanne C."/>
            <person name="Gautier V."/>
            <person name="Ament-Velasquez S.L."/>
            <person name="Kruys A."/>
            <person name="Hutchinson M.I."/>
            <person name="Powell A.J."/>
            <person name="Barry K."/>
            <person name="Miller A.N."/>
            <person name="Grigoriev I.V."/>
            <person name="Debuchy R."/>
            <person name="Gladieux P."/>
            <person name="Thoren M.H."/>
            <person name="Johannesson H."/>
        </authorList>
    </citation>
    <scope>NUCLEOTIDE SEQUENCE</scope>
    <source>
        <strain evidence="4">PSN243</strain>
    </source>
</reference>
<dbReference type="Pfam" id="PF00293">
    <property type="entry name" value="NUDIX"/>
    <property type="match status" value="1"/>
</dbReference>
<evidence type="ECO:0000256" key="2">
    <source>
        <dbReference type="RuleBase" id="RU003814"/>
    </source>
</evidence>
<dbReference type="AlphaFoldDB" id="A0AAV9GGR8"/>
<evidence type="ECO:0000313" key="5">
    <source>
        <dbReference type="Proteomes" id="UP001321760"/>
    </source>
</evidence>
<dbReference type="GO" id="GO:0046523">
    <property type="term" value="F:S-methyl-5-thioribose-1-phosphate isomerase activity"/>
    <property type="evidence" value="ECO:0007669"/>
    <property type="project" value="TreeGrafter"/>
</dbReference>
<reference evidence="4" key="1">
    <citation type="journal article" date="2023" name="Mol. Phylogenet. Evol.">
        <title>Genome-scale phylogeny and comparative genomics of the fungal order Sordariales.</title>
        <authorList>
            <person name="Hensen N."/>
            <person name="Bonometti L."/>
            <person name="Westerberg I."/>
            <person name="Brannstrom I.O."/>
            <person name="Guillou S."/>
            <person name="Cros-Aarteil S."/>
            <person name="Calhoun S."/>
            <person name="Haridas S."/>
            <person name="Kuo A."/>
            <person name="Mondo S."/>
            <person name="Pangilinan J."/>
            <person name="Riley R."/>
            <person name="LaButti K."/>
            <person name="Andreopoulos B."/>
            <person name="Lipzen A."/>
            <person name="Chen C."/>
            <person name="Yan M."/>
            <person name="Daum C."/>
            <person name="Ng V."/>
            <person name="Clum A."/>
            <person name="Steindorff A."/>
            <person name="Ohm R.A."/>
            <person name="Martin F."/>
            <person name="Silar P."/>
            <person name="Natvig D.O."/>
            <person name="Lalanne C."/>
            <person name="Gautier V."/>
            <person name="Ament-Velasquez S.L."/>
            <person name="Kruys A."/>
            <person name="Hutchinson M.I."/>
            <person name="Powell A.J."/>
            <person name="Barry K."/>
            <person name="Miller A.N."/>
            <person name="Grigoriev I.V."/>
            <person name="Debuchy R."/>
            <person name="Gladieux P."/>
            <person name="Hiltunen Thoren M."/>
            <person name="Johannesson H."/>
        </authorList>
    </citation>
    <scope>NUCLEOTIDE SEQUENCE</scope>
    <source>
        <strain evidence="4">PSN243</strain>
    </source>
</reference>
<dbReference type="PANTHER" id="PTHR43475:SF3">
    <property type="entry name" value="TRANSLATION INITIATION FACTOR EIF-2B SUBUNIT FAMILY PROTEIN (AFU_ORTHOLOGUE AFUA_2G14290)"/>
    <property type="match status" value="1"/>
</dbReference>
<sequence length="525" mass="57425">MSTSPAQPLKKRSVVSNFIFKNHADTNPQVALFRRSDKVSTYRHHLAPISGSIDPSDASPLAAAWREISEETTLTPENLTLLRQGKPYTFGDVSVGREWTIYPFAFGLNGKEDEGKITIDWEHEGWGWFDPLDVKDTEEFGGVPKLAESLRRVWFEYDLGEEAGRVLRGALERLAGDTRSGARQMAGYALEVLDEVVAVYGLCEQSEKWWRDIRFGAWHLWKNGRESMGAAIMAVLLGTLAEIEPLLSQQLSPDDFKNEVHTVIRNRIAHREQTTARISTSFTNYITSNFPSDSPLKILTLSESSTITNALTHLAQTTSLPLDIRILESRPLFEGVSLAANLSQSFSQPNPTSEAQQAAPIVKHKITLYTDASSALASSGIDIVLLGADRISSSGATSNKVGSLPAVLSAKHVTDGKVKVVVLGDTEKIALPGPEEEHVIEEGGAGMVTLAWGAEGGSQAVKEGVGLLGKRNSGVEVGVRNFVFEWVPASLINVYIIERGEETAEDVLRQSEKLGEEEKRIFGSL</sequence>
<dbReference type="EMBL" id="MU865951">
    <property type="protein sequence ID" value="KAK4447242.1"/>
    <property type="molecule type" value="Genomic_DNA"/>
</dbReference>
<dbReference type="GO" id="GO:0016740">
    <property type="term" value="F:transferase activity"/>
    <property type="evidence" value="ECO:0007669"/>
    <property type="project" value="UniProtKB-KW"/>
</dbReference>
<dbReference type="Gene3D" id="3.90.79.10">
    <property type="entry name" value="Nucleoside Triphosphate Pyrophosphohydrolase"/>
    <property type="match status" value="1"/>
</dbReference>
<keyword evidence="4" id="KW-0808">Transferase</keyword>
<name>A0AAV9GGR8_9PEZI</name>
<gene>
    <name evidence="4" type="ORF">QBC34DRAFT_303619</name>
</gene>
<dbReference type="CDD" id="cd18872">
    <property type="entry name" value="NUDIX_eIF-2B"/>
    <property type="match status" value="1"/>
</dbReference>
<dbReference type="Gene3D" id="3.40.50.10470">
    <property type="entry name" value="Translation initiation factor eif-2b, domain 2"/>
    <property type="match status" value="1"/>
</dbReference>
<evidence type="ECO:0000313" key="4">
    <source>
        <dbReference type="EMBL" id="KAK4447242.1"/>
    </source>
</evidence>